<reference evidence="1" key="3">
    <citation type="submission" date="2021-05" db="UniProtKB">
        <authorList>
            <consortium name="EnsemblPlants"/>
        </authorList>
    </citation>
    <scope>IDENTIFICATION</scope>
    <source>
        <strain evidence="1">cv. B73</strain>
    </source>
</reference>
<evidence type="ECO:0000313" key="2">
    <source>
        <dbReference type="Proteomes" id="UP000007305"/>
    </source>
</evidence>
<dbReference type="AlphaFoldDB" id="A0A804LCV3"/>
<dbReference type="Proteomes" id="UP000007305">
    <property type="component" value="Chromosome 1"/>
</dbReference>
<accession>A0A804LCV3</accession>
<name>A0A804LCV3_MAIZE</name>
<proteinExistence type="predicted"/>
<organism evidence="1 2">
    <name type="scientific">Zea mays</name>
    <name type="common">Maize</name>
    <dbReference type="NCBI Taxonomy" id="4577"/>
    <lineage>
        <taxon>Eukaryota</taxon>
        <taxon>Viridiplantae</taxon>
        <taxon>Streptophyta</taxon>
        <taxon>Embryophyta</taxon>
        <taxon>Tracheophyta</taxon>
        <taxon>Spermatophyta</taxon>
        <taxon>Magnoliopsida</taxon>
        <taxon>Liliopsida</taxon>
        <taxon>Poales</taxon>
        <taxon>Poaceae</taxon>
        <taxon>PACMAD clade</taxon>
        <taxon>Panicoideae</taxon>
        <taxon>Andropogonodae</taxon>
        <taxon>Andropogoneae</taxon>
        <taxon>Tripsacinae</taxon>
        <taxon>Zea</taxon>
    </lineage>
</organism>
<sequence>MGGLGMLLLIHSLTEDWHSLQDYGSFREFPSLLFSSGRDRVTFKNLGIFSSHGLHWGFNSNDLTTFQGSYTGLSYGEIHMELTIELLCIFCSGNHLTVVLSQEIILASRVSR</sequence>
<dbReference type="Gramene" id="Zm00001eb002140_T001">
    <property type="protein sequence ID" value="Zm00001eb002140_P001"/>
    <property type="gene ID" value="Zm00001eb002140"/>
</dbReference>
<dbReference type="EnsemblPlants" id="Zm00001eb002140_T001">
    <property type="protein sequence ID" value="Zm00001eb002140_P001"/>
    <property type="gene ID" value="Zm00001eb002140"/>
</dbReference>
<dbReference type="InParanoid" id="A0A804LCV3"/>
<evidence type="ECO:0000313" key="1">
    <source>
        <dbReference type="EnsemblPlants" id="Zm00001eb002140_P001"/>
    </source>
</evidence>
<keyword evidence="2" id="KW-1185">Reference proteome</keyword>
<protein>
    <submittedName>
        <fullName evidence="1">Uncharacterized protein</fullName>
    </submittedName>
</protein>
<reference evidence="2" key="1">
    <citation type="submission" date="2015-12" db="EMBL/GenBank/DDBJ databases">
        <title>Update maize B73 reference genome by single molecule sequencing technologies.</title>
        <authorList>
            <consortium name="Maize Genome Sequencing Project"/>
            <person name="Ware D."/>
        </authorList>
    </citation>
    <scope>NUCLEOTIDE SEQUENCE [LARGE SCALE GENOMIC DNA]</scope>
    <source>
        <strain evidence="2">cv. B73</strain>
    </source>
</reference>
<reference evidence="1" key="2">
    <citation type="submission" date="2019-07" db="EMBL/GenBank/DDBJ databases">
        <authorList>
            <person name="Seetharam A."/>
            <person name="Woodhouse M."/>
            <person name="Cannon E."/>
        </authorList>
    </citation>
    <scope>NUCLEOTIDE SEQUENCE [LARGE SCALE GENOMIC DNA]</scope>
    <source>
        <strain evidence="1">cv. B73</strain>
    </source>
</reference>